<dbReference type="PROSITE" id="PS51968">
    <property type="entry name" value="GRH_CP2_DB"/>
    <property type="match status" value="1"/>
</dbReference>
<dbReference type="InterPro" id="IPR007604">
    <property type="entry name" value="CP2"/>
</dbReference>
<evidence type="ECO:0000256" key="4">
    <source>
        <dbReference type="ARBA" id="ARBA00023125"/>
    </source>
</evidence>
<evidence type="ECO:0000256" key="1">
    <source>
        <dbReference type="ARBA" id="ARBA00004123"/>
    </source>
</evidence>
<keyword evidence="5" id="KW-0804">Transcription</keyword>
<keyword evidence="6 7" id="KW-0539">Nucleus</keyword>
<evidence type="ECO:0000313" key="11">
    <source>
        <dbReference type="Proteomes" id="UP000472270"/>
    </source>
</evidence>
<dbReference type="InterPro" id="IPR041418">
    <property type="entry name" value="SAM_3"/>
</dbReference>
<comment type="subcellular location">
    <subcellularLocation>
        <location evidence="1 7">Nucleus</location>
    </subcellularLocation>
</comment>
<dbReference type="Pfam" id="PF04516">
    <property type="entry name" value="CP2"/>
    <property type="match status" value="1"/>
</dbReference>
<name>A0A673HK79_9TELE</name>
<dbReference type="InterPro" id="IPR040167">
    <property type="entry name" value="TF_CP2-like"/>
</dbReference>
<dbReference type="PANTHER" id="PTHR11037:SF18">
    <property type="entry name" value="TRANSCRIPTION FACTOR CP2-LIKE PROTEIN 1"/>
    <property type="match status" value="1"/>
</dbReference>
<evidence type="ECO:0000256" key="3">
    <source>
        <dbReference type="ARBA" id="ARBA00023015"/>
    </source>
</evidence>
<evidence type="ECO:0000256" key="7">
    <source>
        <dbReference type="PROSITE-ProRule" id="PRU01313"/>
    </source>
</evidence>
<dbReference type="Proteomes" id="UP000472270">
    <property type="component" value="Unassembled WGS sequence"/>
</dbReference>
<gene>
    <name evidence="10" type="primary">tfcp2l1</name>
</gene>
<protein>
    <submittedName>
        <fullName evidence="10">Transcription factor CP2-like protein 1</fullName>
    </submittedName>
</protein>
<sequence length="424" mass="48873">MLFWHSHPETYQQHAQNNYIRDALAPFLKHEEEQQSTEIGESPFHHVLCAATSPAVKLQDETLTYLNQGNTVLCCFQSIVRVVFHDRRLQYTEHQQLEGWRWNRPGDRILDIDIPLSVGIMEPRAHPLQLNTIEFLWDPDKNASVFIQVNCISTEFTPRKHGGEKGVPFRIQIDTFSAGEHGEYTEHMLSASCQVKVFKPKGADRKLKTDREKIEKKSPQDREKYQPSYKTTVLTECSPWPEAPSVSRTSNTPSPGYHIHLLPSSSMQDTQHWLHGNRFSSFCRLFSGFSGSDLLKMSREDFIQICGPADGIRLFNAIKGRCIQPRLTVYVSQLQNRNQLHTKAAVYHALYLEDLTVLELTEKIANLYNAPSQQIRHVYRQGPTGIHVLVSDEVRGQRVLKIESEHSRDYRSFGKCWLYNLSKE</sequence>
<evidence type="ECO:0000256" key="2">
    <source>
        <dbReference type="ARBA" id="ARBA00010852"/>
    </source>
</evidence>
<dbReference type="AlphaFoldDB" id="A0A673HK79"/>
<keyword evidence="3" id="KW-0805">Transcription regulation</keyword>
<dbReference type="SUPFAM" id="SSF47769">
    <property type="entry name" value="SAM/Pointed domain"/>
    <property type="match status" value="1"/>
</dbReference>
<reference evidence="10" key="2">
    <citation type="submission" date="2025-09" db="UniProtKB">
        <authorList>
            <consortium name="Ensembl"/>
        </authorList>
    </citation>
    <scope>IDENTIFICATION</scope>
</reference>
<evidence type="ECO:0000256" key="5">
    <source>
        <dbReference type="ARBA" id="ARBA00023163"/>
    </source>
</evidence>
<reference evidence="10" key="1">
    <citation type="submission" date="2025-08" db="UniProtKB">
        <authorList>
            <consortium name="Ensembl"/>
        </authorList>
    </citation>
    <scope>IDENTIFICATION</scope>
</reference>
<keyword evidence="4 7" id="KW-0238">DNA-binding</keyword>
<proteinExistence type="inferred from homology"/>
<dbReference type="GO" id="GO:0005634">
    <property type="term" value="C:nucleus"/>
    <property type="evidence" value="ECO:0007669"/>
    <property type="project" value="UniProtKB-SubCell"/>
</dbReference>
<dbReference type="Gene3D" id="1.10.150.50">
    <property type="entry name" value="Transcription Factor, Ets-1"/>
    <property type="match status" value="1"/>
</dbReference>
<keyword evidence="11" id="KW-1185">Reference proteome</keyword>
<feature type="compositionally biased region" description="Basic and acidic residues" evidence="8">
    <location>
        <begin position="204"/>
        <end position="225"/>
    </location>
</feature>
<dbReference type="PANTHER" id="PTHR11037">
    <property type="entry name" value="TRANSCRIPTION FACTOR CP2"/>
    <property type="match status" value="1"/>
</dbReference>
<dbReference type="GO" id="GO:0001228">
    <property type="term" value="F:DNA-binding transcription activator activity, RNA polymerase II-specific"/>
    <property type="evidence" value="ECO:0007669"/>
    <property type="project" value="TreeGrafter"/>
</dbReference>
<dbReference type="GO" id="GO:0000978">
    <property type="term" value="F:RNA polymerase II cis-regulatory region sequence-specific DNA binding"/>
    <property type="evidence" value="ECO:0007669"/>
    <property type="project" value="TreeGrafter"/>
</dbReference>
<dbReference type="InterPro" id="IPR013761">
    <property type="entry name" value="SAM/pointed_sf"/>
</dbReference>
<evidence type="ECO:0000259" key="9">
    <source>
        <dbReference type="PROSITE" id="PS51968"/>
    </source>
</evidence>
<comment type="similarity">
    <text evidence="2">Belongs to the grh/CP2 family. CP2 subfamily.</text>
</comment>
<dbReference type="Pfam" id="PF25416">
    <property type="entry name" value="GRHL1_C"/>
    <property type="match status" value="1"/>
</dbReference>
<dbReference type="Ensembl" id="ENSSRHT00000028603.1">
    <property type="protein sequence ID" value="ENSSRHP00000027788.1"/>
    <property type="gene ID" value="ENSSRHG00000013980.1"/>
</dbReference>
<evidence type="ECO:0000256" key="8">
    <source>
        <dbReference type="SAM" id="MobiDB-lite"/>
    </source>
</evidence>
<dbReference type="InterPro" id="IPR057520">
    <property type="entry name" value="GRHL1/CP2_C"/>
</dbReference>
<dbReference type="Pfam" id="PF18016">
    <property type="entry name" value="SAM_3"/>
    <property type="match status" value="1"/>
</dbReference>
<organism evidence="10 11">
    <name type="scientific">Sinocyclocheilus rhinocerous</name>
    <dbReference type="NCBI Taxonomy" id="307959"/>
    <lineage>
        <taxon>Eukaryota</taxon>
        <taxon>Metazoa</taxon>
        <taxon>Chordata</taxon>
        <taxon>Craniata</taxon>
        <taxon>Vertebrata</taxon>
        <taxon>Euteleostomi</taxon>
        <taxon>Actinopterygii</taxon>
        <taxon>Neopterygii</taxon>
        <taxon>Teleostei</taxon>
        <taxon>Ostariophysi</taxon>
        <taxon>Cypriniformes</taxon>
        <taxon>Cyprinidae</taxon>
        <taxon>Cyprininae</taxon>
        <taxon>Sinocyclocheilus</taxon>
    </lineage>
</organism>
<feature type="region of interest" description="Disordered" evidence="8">
    <location>
        <begin position="204"/>
        <end position="228"/>
    </location>
</feature>
<accession>A0A673HK79</accession>
<evidence type="ECO:0000256" key="6">
    <source>
        <dbReference type="ARBA" id="ARBA00023242"/>
    </source>
</evidence>
<feature type="domain" description="Grh/CP2 DB" evidence="9">
    <location>
        <begin position="40"/>
        <end position="260"/>
    </location>
</feature>
<evidence type="ECO:0000313" key="10">
    <source>
        <dbReference type="Ensembl" id="ENSSRHP00000027788.1"/>
    </source>
</evidence>